<feature type="non-terminal residue" evidence="1">
    <location>
        <position position="246"/>
    </location>
</feature>
<name>A0A1A7YWY5_9TELE</name>
<organism evidence="1">
    <name type="scientific">Iconisemion striatum</name>
    <dbReference type="NCBI Taxonomy" id="60296"/>
    <lineage>
        <taxon>Eukaryota</taxon>
        <taxon>Metazoa</taxon>
        <taxon>Chordata</taxon>
        <taxon>Craniata</taxon>
        <taxon>Vertebrata</taxon>
        <taxon>Euteleostomi</taxon>
        <taxon>Actinopterygii</taxon>
        <taxon>Neopterygii</taxon>
        <taxon>Teleostei</taxon>
        <taxon>Neoteleostei</taxon>
        <taxon>Acanthomorphata</taxon>
        <taxon>Ovalentaria</taxon>
        <taxon>Atherinomorphae</taxon>
        <taxon>Cyprinodontiformes</taxon>
        <taxon>Nothobranchiidae</taxon>
        <taxon>Iconisemion</taxon>
    </lineage>
</organism>
<dbReference type="PANTHER" id="PTHR46919:SF2">
    <property type="entry name" value="SACSIN"/>
    <property type="match status" value="1"/>
</dbReference>
<feature type="non-terminal residue" evidence="1">
    <location>
        <position position="1"/>
    </location>
</feature>
<protein>
    <submittedName>
        <fullName evidence="1">Uncharacterized protein</fullName>
    </submittedName>
</protein>
<reference evidence="1" key="1">
    <citation type="submission" date="2016-05" db="EMBL/GenBank/DDBJ databases">
        <authorList>
            <person name="Lavstsen T."/>
            <person name="Jespersen J.S."/>
        </authorList>
    </citation>
    <scope>NUCLEOTIDE SEQUENCE</scope>
    <source>
        <tissue evidence="1">Brain</tissue>
    </source>
</reference>
<reference evidence="1" key="2">
    <citation type="submission" date="2016-06" db="EMBL/GenBank/DDBJ databases">
        <title>The genome of a short-lived fish provides insights into sex chromosome evolution and the genetic control of aging.</title>
        <authorList>
            <person name="Reichwald K."/>
            <person name="Felder M."/>
            <person name="Petzold A."/>
            <person name="Koch P."/>
            <person name="Groth M."/>
            <person name="Platzer M."/>
        </authorList>
    </citation>
    <scope>NUCLEOTIDE SEQUENCE</scope>
    <source>
        <tissue evidence="1">Brain</tissue>
    </source>
</reference>
<sequence length="246" mass="28119">NTKNVSTLLDGLPLLLTKMKILRSFNSKSPMLISRYDSLFIGFQDKFADYQINKDYIDLLQTVNLVEKMTLPRAMEYLKPVIQRLLQSCEVDLDSGLFVPNEKTLKWLNSLWWFISNEIKLTPTASDQCLTFSDVRKLFSDCCILPVVGPGHKHFLQKMNSMSSVIQYVTDKDMSHILIKLGFMQLDYMFFSDVLTQLTLGLQAELMNVNDKSAVLNEVCNIDHSKFNHLSSDEVNALQSFLQSGV</sequence>
<dbReference type="PANTHER" id="PTHR46919">
    <property type="entry name" value="ZINC FINGER, C3HC4 TYPE (RING FINGER) FAMILY PROTEIN"/>
    <property type="match status" value="1"/>
</dbReference>
<dbReference type="EMBL" id="HADX01012429">
    <property type="protein sequence ID" value="SBP34661.1"/>
    <property type="molecule type" value="Transcribed_RNA"/>
</dbReference>
<accession>A0A1A7YWY5</accession>
<proteinExistence type="predicted"/>
<dbReference type="AlphaFoldDB" id="A0A1A7YWY5"/>
<gene>
    <name evidence="1" type="primary">Nfu_g_1_017699</name>
</gene>
<evidence type="ECO:0000313" key="1">
    <source>
        <dbReference type="EMBL" id="SBP34661.1"/>
    </source>
</evidence>